<organism evidence="1 2">
    <name type="scientific">Methylocaldum marinum</name>
    <dbReference type="NCBI Taxonomy" id="1432792"/>
    <lineage>
        <taxon>Bacteria</taxon>
        <taxon>Pseudomonadati</taxon>
        <taxon>Pseudomonadota</taxon>
        <taxon>Gammaproteobacteria</taxon>
        <taxon>Methylococcales</taxon>
        <taxon>Methylococcaceae</taxon>
        <taxon>Methylocaldum</taxon>
    </lineage>
</organism>
<gene>
    <name evidence="1" type="ORF">sS8_1174</name>
</gene>
<dbReference type="AlphaFoldDB" id="A0A250KNL9"/>
<dbReference type="EMBL" id="AP017928">
    <property type="protein sequence ID" value="BBA33136.1"/>
    <property type="molecule type" value="Genomic_DNA"/>
</dbReference>
<evidence type="ECO:0000313" key="1">
    <source>
        <dbReference type="EMBL" id="BBA33136.1"/>
    </source>
</evidence>
<dbReference type="KEGG" id="mmai:sS8_1174"/>
<evidence type="ECO:0000313" key="2">
    <source>
        <dbReference type="Proteomes" id="UP000266313"/>
    </source>
</evidence>
<dbReference type="RefSeq" id="WP_145986426.1">
    <property type="nucleotide sequence ID" value="NZ_AP017928.1"/>
</dbReference>
<accession>A0A250KNL9</accession>
<protein>
    <submittedName>
        <fullName evidence="1">Uncharacterized protein</fullName>
    </submittedName>
</protein>
<proteinExistence type="predicted"/>
<keyword evidence="2" id="KW-1185">Reference proteome</keyword>
<sequence>MSNSRLDFHVDLIDESIYDKRDTVVNWDYEDALAYTKTLNELIVASVRPRYQHSPEDIREGLKIEVSAILAKTRDKLVLLDDCIDPEFSARSSILAVSCVTATMADHLLHTIYVYRIPNKKPIQILDKCRAPAIVDEHTMVCKKEILDREGNLSTDVTEVSF</sequence>
<reference evidence="1 2" key="1">
    <citation type="submission" date="2016-12" db="EMBL/GenBank/DDBJ databases">
        <title>Genome sequencing of Methylocaldum marinum.</title>
        <authorList>
            <person name="Takeuchi M."/>
            <person name="Kamagata Y."/>
            <person name="Hiraoka S."/>
            <person name="Oshima K."/>
            <person name="Hattori M."/>
            <person name="Iwasaki W."/>
        </authorList>
    </citation>
    <scope>NUCLEOTIDE SEQUENCE [LARGE SCALE GENOMIC DNA]</scope>
    <source>
        <strain evidence="1 2">S8</strain>
    </source>
</reference>
<dbReference type="Proteomes" id="UP000266313">
    <property type="component" value="Chromosome"/>
</dbReference>
<name>A0A250KNL9_9GAMM</name>